<proteinExistence type="predicted"/>
<evidence type="ECO:0000313" key="1">
    <source>
        <dbReference type="EMBL" id="CEK65204.1"/>
    </source>
</evidence>
<dbReference type="EMBL" id="HACG01018339">
    <property type="protein sequence ID" value="CEK65204.1"/>
    <property type="molecule type" value="Transcribed_RNA"/>
</dbReference>
<reference evidence="1" key="1">
    <citation type="submission" date="2014-12" db="EMBL/GenBank/DDBJ databases">
        <title>Insight into the proteome of Arion vulgaris.</title>
        <authorList>
            <person name="Aradska J."/>
            <person name="Bulat T."/>
            <person name="Smidak R."/>
            <person name="Sarate P."/>
            <person name="Gangsoo J."/>
            <person name="Sialana F."/>
            <person name="Bilban M."/>
            <person name="Lubec G."/>
        </authorList>
    </citation>
    <scope>NUCLEOTIDE SEQUENCE</scope>
    <source>
        <tissue evidence="1">Skin</tissue>
    </source>
</reference>
<name>A0A0B6Z9B1_9EUPU</name>
<organism evidence="1">
    <name type="scientific">Arion vulgaris</name>
    <dbReference type="NCBI Taxonomy" id="1028688"/>
    <lineage>
        <taxon>Eukaryota</taxon>
        <taxon>Metazoa</taxon>
        <taxon>Spiralia</taxon>
        <taxon>Lophotrochozoa</taxon>
        <taxon>Mollusca</taxon>
        <taxon>Gastropoda</taxon>
        <taxon>Heterobranchia</taxon>
        <taxon>Euthyneura</taxon>
        <taxon>Panpulmonata</taxon>
        <taxon>Eupulmonata</taxon>
        <taxon>Stylommatophora</taxon>
        <taxon>Helicina</taxon>
        <taxon>Arionoidea</taxon>
        <taxon>Arionidae</taxon>
        <taxon>Arion</taxon>
    </lineage>
</organism>
<dbReference type="AlphaFoldDB" id="A0A0B6Z9B1"/>
<protein>
    <submittedName>
        <fullName evidence="1">Uncharacterized protein</fullName>
    </submittedName>
</protein>
<accession>A0A0B6Z9B1</accession>
<gene>
    <name evidence="1" type="primary">ORF54261</name>
</gene>
<feature type="non-terminal residue" evidence="1">
    <location>
        <position position="50"/>
    </location>
</feature>
<sequence>MVTETKLATHTNIIKTCRNTYFSSKNLQQVANYLGSNMTTHTDLNKTCNN</sequence>